<dbReference type="Gene3D" id="1.10.3380.30">
    <property type="match status" value="1"/>
</dbReference>
<dbReference type="SUPFAM" id="SSF46785">
    <property type="entry name" value="Winged helix' DNA-binding domain"/>
    <property type="match status" value="1"/>
</dbReference>
<evidence type="ECO:0000259" key="7">
    <source>
        <dbReference type="PROSITE" id="PS51194"/>
    </source>
</evidence>
<dbReference type="Pfam" id="PF00271">
    <property type="entry name" value="Helicase_C"/>
    <property type="match status" value="1"/>
</dbReference>
<keyword evidence="9" id="KW-1185">Reference proteome</keyword>
<reference evidence="8 9" key="1">
    <citation type="submission" date="2024-09" db="EMBL/GenBank/DDBJ databases">
        <title>The Natural Products Discovery Center: Release of the First 8490 Sequenced Strains for Exploring Actinobacteria Biosynthetic Diversity.</title>
        <authorList>
            <person name="Kalkreuter E."/>
            <person name="Kautsar S.A."/>
            <person name="Yang D."/>
            <person name="Bader C.D."/>
            <person name="Teijaro C.N."/>
            <person name="Fluegel L."/>
            <person name="Davis C.M."/>
            <person name="Simpson J.R."/>
            <person name="Lauterbach L."/>
            <person name="Steele A.D."/>
            <person name="Gui C."/>
            <person name="Meng S."/>
            <person name="Li G."/>
            <person name="Viehrig K."/>
            <person name="Ye F."/>
            <person name="Su P."/>
            <person name="Kiefer A.F."/>
            <person name="Nichols A."/>
            <person name="Cepeda A.J."/>
            <person name="Yan W."/>
            <person name="Fan B."/>
            <person name="Jiang Y."/>
            <person name="Adhikari A."/>
            <person name="Zheng C.-J."/>
            <person name="Schuster L."/>
            <person name="Cowan T.M."/>
            <person name="Smanski M.J."/>
            <person name="Chevrette M.G."/>
            <person name="De Carvalho L.P.S."/>
            <person name="Shen B."/>
        </authorList>
    </citation>
    <scope>NUCLEOTIDE SEQUENCE [LARGE SCALE GENOMIC DNA]</scope>
    <source>
        <strain evidence="8 9">NPDC058753</strain>
    </source>
</reference>
<name>A0ABW6GLL4_9ACTN</name>
<proteinExistence type="predicted"/>
<dbReference type="InterPro" id="IPR001650">
    <property type="entry name" value="Helicase_C-like"/>
</dbReference>
<sequence>MHETDTGTSDLTVPQLIRDKWGSDLPTAALQQRFTEPGWTWQEQLPRPCPQCATPLHSLRRPYESGGRQYRYVAVVCPACPAAFTLADLGVKTYDKLLRPPPAVTVTPSPRQAKTAPAVTVRAAARPVAGLDTGPCPTGPGVSVTEIRLPRLFPEPATVPAGPVWPEDLPLPAQKETRALWWGKVTDPAWSVPEAALRAADDARIVVPAGERFDALRETLTGLGAQVRTAAHWVEDEVVTTVSDLGALVELAAWPGGAATPAAGPAAYAARDAFAAQWDALDELPAGDIEAFVPVEDLVPKAWKALLPHPSFNPVQAATVPAVTEGDEHVMVVAPTGAGKTAIGMVAALTAHHRGRKAAWLVPQRSLTDELDRDLAVWRRAGLRVVRLTGEAAVDTDLIREADLWVATTEKFEAICRAGSLRTALAEVGCLVVDEIHLLGDPVRGPVLEALLARVREDATRVRIVGLSATVANADQLAEWLGARLIRSPWRPTRLTWQLPAMPPDADATDWATRNNTRTRRTVDLARHHTADGGSVLVFCGSKRSVRTTALALAHDRGVDTTGADADDSDLVERLCTKAGVRLHYRDWPHKRDAEQAFRTRQADILVATSTVAAGVNLPARAVIVRDTQIGMSRIEVSMVQQMFGRAGRIGAGEREGHAYLLTAPSERHHWQARLAAGYTVTSRIRDRLPDHLLAEAVQNRIATTTQAENWWKSTLAFHQGHHPLDPLHDATDFLHDAAYLTRTPDLDGGDRIEATELGRLTSRFMVDADLASTLADATAHLPVPTDPDTAEDALITTLATCLPALEQAPFTDRAKAELYNVLRTHGQPDQATTDTDQDEEEGWQPVAGDLARAVLLLVARAPRAFRGRPAYIRGIPADSMAPVLDDAQRYLAWLGAQGPLATVHPWIVTVAADLAQRIRWRTLAPTRGAGRLLWMCEQMATPAHTQQLVPGMWQAARARGIDAPDWPGTTPPSTCRLGQSEYRALLADRTTGTEIALHPDRADIAAPRGATVITWNGTATERHKGTGTTTDLPYPASHPDDPSAGRTGAAVFTRGDRATAGWAAAFGRAG</sequence>
<dbReference type="PANTHER" id="PTHR47961:SF6">
    <property type="entry name" value="DNA-DIRECTED DNA POLYMERASE"/>
    <property type="match status" value="1"/>
</dbReference>
<feature type="domain" description="Helicase C-terminal" evidence="7">
    <location>
        <begin position="524"/>
        <end position="697"/>
    </location>
</feature>
<dbReference type="GO" id="GO:0004386">
    <property type="term" value="F:helicase activity"/>
    <property type="evidence" value="ECO:0007669"/>
    <property type="project" value="UniProtKB-KW"/>
</dbReference>
<dbReference type="SMART" id="SM00490">
    <property type="entry name" value="HELICc"/>
    <property type="match status" value="1"/>
</dbReference>
<evidence type="ECO:0000256" key="5">
    <source>
        <dbReference type="SAM" id="MobiDB-lite"/>
    </source>
</evidence>
<dbReference type="SMART" id="SM00487">
    <property type="entry name" value="DEXDc"/>
    <property type="match status" value="1"/>
</dbReference>
<dbReference type="InterPro" id="IPR027417">
    <property type="entry name" value="P-loop_NTPase"/>
</dbReference>
<protein>
    <submittedName>
        <fullName evidence="8">DEAD/DEAH box helicase</fullName>
    </submittedName>
</protein>
<organism evidence="8 9">
    <name type="scientific">Kitasatospora phosalacinea</name>
    <dbReference type="NCBI Taxonomy" id="2065"/>
    <lineage>
        <taxon>Bacteria</taxon>
        <taxon>Bacillati</taxon>
        <taxon>Actinomycetota</taxon>
        <taxon>Actinomycetes</taxon>
        <taxon>Kitasatosporales</taxon>
        <taxon>Streptomycetaceae</taxon>
        <taxon>Kitasatospora</taxon>
    </lineage>
</organism>
<evidence type="ECO:0000256" key="4">
    <source>
        <dbReference type="ARBA" id="ARBA00022840"/>
    </source>
</evidence>
<keyword evidence="3 8" id="KW-0347">Helicase</keyword>
<accession>A0ABW6GLL4</accession>
<evidence type="ECO:0000256" key="1">
    <source>
        <dbReference type="ARBA" id="ARBA00022741"/>
    </source>
</evidence>
<evidence type="ECO:0000313" key="8">
    <source>
        <dbReference type="EMBL" id="MFE1353618.1"/>
    </source>
</evidence>
<dbReference type="InterPro" id="IPR011545">
    <property type="entry name" value="DEAD/DEAH_box_helicase_dom"/>
</dbReference>
<keyword evidence="4" id="KW-0067">ATP-binding</keyword>
<evidence type="ECO:0000256" key="3">
    <source>
        <dbReference type="ARBA" id="ARBA00022806"/>
    </source>
</evidence>
<gene>
    <name evidence="8" type="ORF">ACFW6T_16690</name>
</gene>
<dbReference type="SUPFAM" id="SSF52540">
    <property type="entry name" value="P-loop containing nucleoside triphosphate hydrolases"/>
    <property type="match status" value="1"/>
</dbReference>
<dbReference type="EMBL" id="JBHYPX010000031">
    <property type="protein sequence ID" value="MFE1353618.1"/>
    <property type="molecule type" value="Genomic_DNA"/>
</dbReference>
<dbReference type="InterPro" id="IPR018247">
    <property type="entry name" value="EF_Hand_1_Ca_BS"/>
</dbReference>
<dbReference type="InterPro" id="IPR036390">
    <property type="entry name" value="WH_DNA-bd_sf"/>
</dbReference>
<evidence type="ECO:0000313" key="9">
    <source>
        <dbReference type="Proteomes" id="UP001599542"/>
    </source>
</evidence>
<dbReference type="PANTHER" id="PTHR47961">
    <property type="entry name" value="DNA POLYMERASE THETA, PUTATIVE (AFU_ORTHOLOGUE AFUA_1G05260)-RELATED"/>
    <property type="match status" value="1"/>
</dbReference>
<dbReference type="Gene3D" id="3.40.50.300">
    <property type="entry name" value="P-loop containing nucleotide triphosphate hydrolases"/>
    <property type="match status" value="2"/>
</dbReference>
<evidence type="ECO:0000259" key="6">
    <source>
        <dbReference type="PROSITE" id="PS51192"/>
    </source>
</evidence>
<dbReference type="Proteomes" id="UP001599542">
    <property type="component" value="Unassembled WGS sequence"/>
</dbReference>
<dbReference type="RefSeq" id="WP_380321226.1">
    <property type="nucleotide sequence ID" value="NZ_JBHYPW010000013.1"/>
</dbReference>
<feature type="region of interest" description="Disordered" evidence="5">
    <location>
        <begin position="1019"/>
        <end position="1049"/>
    </location>
</feature>
<dbReference type="PROSITE" id="PS51192">
    <property type="entry name" value="HELICASE_ATP_BIND_1"/>
    <property type="match status" value="1"/>
</dbReference>
<dbReference type="PROSITE" id="PS51194">
    <property type="entry name" value="HELICASE_CTER"/>
    <property type="match status" value="1"/>
</dbReference>
<evidence type="ECO:0000256" key="2">
    <source>
        <dbReference type="ARBA" id="ARBA00022801"/>
    </source>
</evidence>
<keyword evidence="2" id="KW-0378">Hydrolase</keyword>
<dbReference type="PROSITE" id="PS00018">
    <property type="entry name" value="EF_HAND_1"/>
    <property type="match status" value="1"/>
</dbReference>
<keyword evidence="1" id="KW-0547">Nucleotide-binding</keyword>
<dbReference type="Pfam" id="PF00270">
    <property type="entry name" value="DEAD"/>
    <property type="match status" value="1"/>
</dbReference>
<feature type="domain" description="Helicase ATP-binding" evidence="6">
    <location>
        <begin position="321"/>
        <end position="489"/>
    </location>
</feature>
<comment type="caution">
    <text evidence="8">The sequence shown here is derived from an EMBL/GenBank/DDBJ whole genome shotgun (WGS) entry which is preliminary data.</text>
</comment>
<dbReference type="InterPro" id="IPR050474">
    <property type="entry name" value="Hel308_SKI2-like"/>
</dbReference>
<dbReference type="InterPro" id="IPR014001">
    <property type="entry name" value="Helicase_ATP-bd"/>
</dbReference>